<dbReference type="CDD" id="cd05931">
    <property type="entry name" value="FAAL"/>
    <property type="match status" value="1"/>
</dbReference>
<dbReference type="OrthoDB" id="9757559at2"/>
<keyword evidence="4" id="KW-0436">Ligase</keyword>
<keyword evidence="3" id="KW-0597">Phosphoprotein</keyword>
<dbReference type="InterPro" id="IPR036736">
    <property type="entry name" value="ACP-like_sf"/>
</dbReference>
<feature type="domain" description="Carrier" evidence="6">
    <location>
        <begin position="15"/>
        <end position="95"/>
    </location>
</feature>
<dbReference type="Proteomes" id="UP000198623">
    <property type="component" value="Unassembled WGS sequence"/>
</dbReference>
<reference evidence="8" key="1">
    <citation type="submission" date="2016-10" db="EMBL/GenBank/DDBJ databases">
        <authorList>
            <person name="Varghese N."/>
            <person name="Submissions S."/>
        </authorList>
    </citation>
    <scope>NUCLEOTIDE SEQUENCE [LARGE SCALE GENOMIC DNA]</scope>
    <source>
        <strain evidence="8">CGMCC 1.10971</strain>
    </source>
</reference>
<accession>A0A1I2Q814</accession>
<dbReference type="SUPFAM" id="SSF69593">
    <property type="entry name" value="Glycerol-3-phosphate (1)-acyltransferase"/>
    <property type="match status" value="1"/>
</dbReference>
<evidence type="ECO:0000256" key="2">
    <source>
        <dbReference type="ARBA" id="ARBA00022450"/>
    </source>
</evidence>
<keyword evidence="5" id="KW-1133">Transmembrane helix</keyword>
<dbReference type="SUPFAM" id="SSF47336">
    <property type="entry name" value="ACP-like"/>
    <property type="match status" value="1"/>
</dbReference>
<dbReference type="Gene3D" id="3.40.50.12780">
    <property type="entry name" value="N-terminal domain of ligase-like"/>
    <property type="match status" value="1"/>
</dbReference>
<dbReference type="FunFam" id="3.40.50.12780:FF:000013">
    <property type="entry name" value="Long-chain-fatty-acid--AMP ligase FadD32"/>
    <property type="match status" value="1"/>
</dbReference>
<dbReference type="InterPro" id="IPR020845">
    <property type="entry name" value="AMP-binding_CS"/>
</dbReference>
<feature type="transmembrane region" description="Helical" evidence="5">
    <location>
        <begin position="716"/>
        <end position="741"/>
    </location>
</feature>
<dbReference type="CDD" id="cd07989">
    <property type="entry name" value="LPLAT_AGPAT-like"/>
    <property type="match status" value="1"/>
</dbReference>
<dbReference type="InterPro" id="IPR045851">
    <property type="entry name" value="AMP-bd_C_sf"/>
</dbReference>
<dbReference type="GO" id="GO:0070566">
    <property type="term" value="F:adenylyltransferase activity"/>
    <property type="evidence" value="ECO:0007669"/>
    <property type="project" value="TreeGrafter"/>
</dbReference>
<dbReference type="GO" id="GO:0031177">
    <property type="term" value="F:phosphopantetheine binding"/>
    <property type="evidence" value="ECO:0007669"/>
    <property type="project" value="InterPro"/>
</dbReference>
<dbReference type="Pfam" id="PF01553">
    <property type="entry name" value="Acyltransferase"/>
    <property type="match status" value="1"/>
</dbReference>
<evidence type="ECO:0000256" key="1">
    <source>
        <dbReference type="ARBA" id="ARBA00006432"/>
    </source>
</evidence>
<gene>
    <name evidence="7" type="ORF">SAMN05216175_104169</name>
</gene>
<evidence type="ECO:0000313" key="7">
    <source>
        <dbReference type="EMBL" id="SFG21946.1"/>
    </source>
</evidence>
<comment type="similarity">
    <text evidence="1">Belongs to the ATP-dependent AMP-binding enzyme family.</text>
</comment>
<dbReference type="AlphaFoldDB" id="A0A1I2Q814"/>
<dbReference type="InterPro" id="IPR000873">
    <property type="entry name" value="AMP-dep_synth/lig_dom"/>
</dbReference>
<organism evidence="7 8">
    <name type="scientific">Neptunomonas qingdaonensis</name>
    <dbReference type="NCBI Taxonomy" id="1045558"/>
    <lineage>
        <taxon>Bacteria</taxon>
        <taxon>Pseudomonadati</taxon>
        <taxon>Pseudomonadota</taxon>
        <taxon>Gammaproteobacteria</taxon>
        <taxon>Oceanospirillales</taxon>
        <taxon>Oceanospirillaceae</taxon>
        <taxon>Neptunomonas</taxon>
    </lineage>
</organism>
<dbReference type="Gene3D" id="3.30.300.30">
    <property type="match status" value="1"/>
</dbReference>
<dbReference type="SMART" id="SM00563">
    <property type="entry name" value="PlsC"/>
    <property type="match status" value="1"/>
</dbReference>
<dbReference type="Gene3D" id="1.10.1200.10">
    <property type="entry name" value="ACP-like"/>
    <property type="match status" value="1"/>
</dbReference>
<dbReference type="Pfam" id="PF00501">
    <property type="entry name" value="AMP-binding"/>
    <property type="match status" value="1"/>
</dbReference>
<proteinExistence type="inferred from homology"/>
<keyword evidence="7" id="KW-0012">Acyltransferase</keyword>
<keyword evidence="8" id="KW-1185">Reference proteome</keyword>
<dbReference type="GO" id="GO:0071766">
    <property type="term" value="P:Actinobacterium-type cell wall biogenesis"/>
    <property type="evidence" value="ECO:0007669"/>
    <property type="project" value="UniProtKB-ARBA"/>
</dbReference>
<dbReference type="InterPro" id="IPR042099">
    <property type="entry name" value="ANL_N_sf"/>
</dbReference>
<dbReference type="EMBL" id="FOOU01000004">
    <property type="protein sequence ID" value="SFG21946.1"/>
    <property type="molecule type" value="Genomic_DNA"/>
</dbReference>
<keyword evidence="2" id="KW-0596">Phosphopantetheine</keyword>
<dbReference type="PANTHER" id="PTHR22754">
    <property type="entry name" value="DISCO-INTERACTING PROTEIN 2 DIP2 -RELATED"/>
    <property type="match status" value="1"/>
</dbReference>
<dbReference type="GO" id="GO:0016874">
    <property type="term" value="F:ligase activity"/>
    <property type="evidence" value="ECO:0007669"/>
    <property type="project" value="UniProtKB-KW"/>
</dbReference>
<evidence type="ECO:0000313" key="8">
    <source>
        <dbReference type="Proteomes" id="UP000198623"/>
    </source>
</evidence>
<sequence>MAEKTKQPLDCTIELSTEAVLEQVRQLASELHSRRKNFQHITLDSALDRDLGFDSLSRVELFQRLERAFGVRLPEQMLASAETPRDLWRSLVSAGATGRRGVSSPAKPTVELEEMEGTPHAAETLLEMLDWHVLSHPQRPHVYLYGDEDEPEVITYAMLADGARTLATGLQSRGLMPGQTVAIMLPTSRDYLFSFFGILLAGGIPVPIYPPLRPSQIEDHLRRHAGILANAEAVLLITVAEARKVARLLKAQVDTMRAVVTPEELMSSSGIYSELTPQSQDIAFLQYTSGSTGQPKGVILTHANLLANIRAMGEEVQVDSTDVFVSWLPLYHDMGLIGGWLGSLYYGMPLVLMSPLAFLIHPPRWLWTIHKHRGTLTAAPNFAYELCLHKIEESDLKGLDLSSLRRAFNGAEPVSPNTLRRFTEHFAPYGFRARALAPVYGLAEAAVGLAFPPLDRGPLIDCIQREPFVSSGKAIPALASDSNPLEFVACGQPLPGYQIRIVDMAGRELPDRQEGRLEFRGPSATSGYLRNADATQSLFDGEWLDSGDLAYIAEGDVYLTSRIKDLIIRGGRNIYPYEVEEAVGDIPGIRKGSVAIFGTPDPNSGTERLIVIAETREEEPDTLESLQAQVYSVTTDLLNMPPDEAMLAPPHTVLKTSSGKIRRAAVRELYEQGRIGERPRAVWWQVIRLALSSWKPRMRSARRWLGDMAYAGYAKIIFWLLTPITWLLVVLLPSASFRWTVMRRSARLLFRLTRVPLRVEGLEKWPDGQACVIVANHSSYLDGVVLAAALPTEFAFVAKAELDKQFFPRRFLRRIGAVFVERFDKQQGVADAQRTVNTIRSGRSLMFFPEGTLDRMPGLLPFHMGAFVAAAETAMPVVPVTIRGTRSILRSGSWFPRRGAVSITVSLPIMPTGTDWDAAVKLRNAARTNILQYLGEPDLEREAPHVLKPS</sequence>
<dbReference type="InterPro" id="IPR009081">
    <property type="entry name" value="PP-bd_ACP"/>
</dbReference>
<dbReference type="PANTHER" id="PTHR22754:SF32">
    <property type="entry name" value="DISCO-INTERACTING PROTEIN 2"/>
    <property type="match status" value="1"/>
</dbReference>
<dbReference type="SUPFAM" id="SSF56801">
    <property type="entry name" value="Acetyl-CoA synthetase-like"/>
    <property type="match status" value="1"/>
</dbReference>
<dbReference type="InterPro" id="IPR020806">
    <property type="entry name" value="PKS_PP-bd"/>
</dbReference>
<dbReference type="Pfam" id="PF00550">
    <property type="entry name" value="PP-binding"/>
    <property type="match status" value="1"/>
</dbReference>
<protein>
    <submittedName>
        <fullName evidence="7">1-acyl-sn-glycerol-3-phosphate acyltransferases</fullName>
    </submittedName>
</protein>
<dbReference type="GO" id="GO:0016746">
    <property type="term" value="F:acyltransferase activity"/>
    <property type="evidence" value="ECO:0007669"/>
    <property type="project" value="UniProtKB-KW"/>
</dbReference>
<name>A0A1I2Q814_9GAMM</name>
<evidence type="ECO:0000256" key="4">
    <source>
        <dbReference type="ARBA" id="ARBA00022598"/>
    </source>
</evidence>
<dbReference type="RefSeq" id="WP_090726478.1">
    <property type="nucleotide sequence ID" value="NZ_FOOU01000004.1"/>
</dbReference>
<keyword evidence="7" id="KW-0808">Transferase</keyword>
<dbReference type="STRING" id="1045558.SAMN05216175_104169"/>
<keyword evidence="5" id="KW-0472">Membrane</keyword>
<evidence type="ECO:0000256" key="5">
    <source>
        <dbReference type="SAM" id="Phobius"/>
    </source>
</evidence>
<evidence type="ECO:0000256" key="3">
    <source>
        <dbReference type="ARBA" id="ARBA00022553"/>
    </source>
</evidence>
<dbReference type="PROSITE" id="PS00455">
    <property type="entry name" value="AMP_BINDING"/>
    <property type="match status" value="1"/>
</dbReference>
<dbReference type="InterPro" id="IPR002123">
    <property type="entry name" value="Plipid/glycerol_acylTrfase"/>
</dbReference>
<dbReference type="GO" id="GO:0006633">
    <property type="term" value="P:fatty acid biosynthetic process"/>
    <property type="evidence" value="ECO:0007669"/>
    <property type="project" value="TreeGrafter"/>
</dbReference>
<keyword evidence="5" id="KW-0812">Transmembrane</keyword>
<evidence type="ECO:0000259" key="6">
    <source>
        <dbReference type="PROSITE" id="PS50075"/>
    </source>
</evidence>
<dbReference type="PROSITE" id="PS50075">
    <property type="entry name" value="CARRIER"/>
    <property type="match status" value="1"/>
</dbReference>
<dbReference type="SMART" id="SM00823">
    <property type="entry name" value="PKS_PP"/>
    <property type="match status" value="1"/>
</dbReference>
<dbReference type="GO" id="GO:0005886">
    <property type="term" value="C:plasma membrane"/>
    <property type="evidence" value="ECO:0007669"/>
    <property type="project" value="TreeGrafter"/>
</dbReference>
<dbReference type="InterPro" id="IPR040097">
    <property type="entry name" value="FAAL/FAAC"/>
</dbReference>